<protein>
    <submittedName>
        <fullName evidence="1">Uncharacterized protein</fullName>
    </submittedName>
</protein>
<accession>X1HD22</accession>
<organism evidence="1">
    <name type="scientific">marine sediment metagenome</name>
    <dbReference type="NCBI Taxonomy" id="412755"/>
    <lineage>
        <taxon>unclassified sequences</taxon>
        <taxon>metagenomes</taxon>
        <taxon>ecological metagenomes</taxon>
    </lineage>
</organism>
<evidence type="ECO:0000313" key="1">
    <source>
        <dbReference type="EMBL" id="GAH43223.1"/>
    </source>
</evidence>
<comment type="caution">
    <text evidence="1">The sequence shown here is derived from an EMBL/GenBank/DDBJ whole genome shotgun (WGS) entry which is preliminary data.</text>
</comment>
<dbReference type="EMBL" id="BARU01008598">
    <property type="protein sequence ID" value="GAH43223.1"/>
    <property type="molecule type" value="Genomic_DNA"/>
</dbReference>
<dbReference type="AlphaFoldDB" id="X1HD22"/>
<proteinExistence type="predicted"/>
<name>X1HD22_9ZZZZ</name>
<reference evidence="1" key="1">
    <citation type="journal article" date="2014" name="Front. Microbiol.">
        <title>High frequency of phylogenetically diverse reductive dehalogenase-homologous genes in deep subseafloor sedimentary metagenomes.</title>
        <authorList>
            <person name="Kawai M."/>
            <person name="Futagami T."/>
            <person name="Toyoda A."/>
            <person name="Takaki Y."/>
            <person name="Nishi S."/>
            <person name="Hori S."/>
            <person name="Arai W."/>
            <person name="Tsubouchi T."/>
            <person name="Morono Y."/>
            <person name="Uchiyama I."/>
            <person name="Ito T."/>
            <person name="Fujiyama A."/>
            <person name="Inagaki F."/>
            <person name="Takami H."/>
        </authorList>
    </citation>
    <scope>NUCLEOTIDE SEQUENCE</scope>
    <source>
        <strain evidence="1">Expedition CK06-06</strain>
    </source>
</reference>
<gene>
    <name evidence="1" type="ORF">S03H2_16783</name>
</gene>
<sequence length="159" mass="18836">MWIVYYQHSYHQKKSKASNSDHLGKIISYCTSLKADKGIWIAENFHPIYIGALQWLNSVNSSIKFLAISVVNPLNNELGDRDKIEFRDHLLINDMNIGDLMYTHDGKKVEIDDKLKELNDLYNDKFPRSRAVYAGQITGQFMRWLFRRNKEIYEHYFEE</sequence>